<evidence type="ECO:0000256" key="5">
    <source>
        <dbReference type="ARBA" id="ARBA00022679"/>
    </source>
</evidence>
<evidence type="ECO:0000313" key="13">
    <source>
        <dbReference type="Proteomes" id="UP001219525"/>
    </source>
</evidence>
<evidence type="ECO:0000256" key="6">
    <source>
        <dbReference type="ARBA" id="ARBA00022692"/>
    </source>
</evidence>
<evidence type="ECO:0000313" key="12">
    <source>
        <dbReference type="EMBL" id="KAJ7193760.1"/>
    </source>
</evidence>
<accession>A0AAD6UU98</accession>
<evidence type="ECO:0000256" key="2">
    <source>
        <dbReference type="ARBA" id="ARBA00004127"/>
    </source>
</evidence>
<evidence type="ECO:0000256" key="4">
    <source>
        <dbReference type="ARBA" id="ARBA00012483"/>
    </source>
</evidence>
<comment type="catalytic activity">
    <reaction evidence="1">
        <text>S-ubiquitinyl-[E2 ubiquitin-conjugating enzyme]-L-cysteine + [acceptor protein]-L-lysine = [E2 ubiquitin-conjugating enzyme]-L-cysteine + N(6)-ubiquitinyl-[acceptor protein]-L-lysine.</text>
        <dbReference type="EC" id="2.3.2.27"/>
    </reaction>
</comment>
<comment type="caution">
    <text evidence="12">The sequence shown here is derived from an EMBL/GenBank/DDBJ whole genome shotgun (WGS) entry which is preliminary data.</text>
</comment>
<dbReference type="AlphaFoldDB" id="A0AAD6UU98"/>
<evidence type="ECO:0000256" key="1">
    <source>
        <dbReference type="ARBA" id="ARBA00000900"/>
    </source>
</evidence>
<evidence type="ECO:0000256" key="8">
    <source>
        <dbReference type="ARBA" id="ARBA00022989"/>
    </source>
</evidence>
<feature type="domain" description="SWEET-like" evidence="11">
    <location>
        <begin position="6"/>
        <end position="83"/>
    </location>
</feature>
<dbReference type="GO" id="GO:0012505">
    <property type="term" value="C:endomembrane system"/>
    <property type="evidence" value="ECO:0007669"/>
    <property type="project" value="UniProtKB-SubCell"/>
</dbReference>
<evidence type="ECO:0000256" key="10">
    <source>
        <dbReference type="SAM" id="Phobius"/>
    </source>
</evidence>
<evidence type="ECO:0000256" key="9">
    <source>
        <dbReference type="ARBA" id="ARBA00023136"/>
    </source>
</evidence>
<evidence type="ECO:0000256" key="7">
    <source>
        <dbReference type="ARBA" id="ARBA00022786"/>
    </source>
</evidence>
<sequence>LPQFKIVRSVRRCRGSGLTTEYLVGTTICRLYIALYFLLCPKNVLDIEPRTWSWYLATFFYLHMVVVILQDTRLGPTFFLPRRVRS</sequence>
<dbReference type="GO" id="GO:0061630">
    <property type="term" value="F:ubiquitin protein ligase activity"/>
    <property type="evidence" value="ECO:0007669"/>
    <property type="project" value="UniProtKB-EC"/>
</dbReference>
<keyword evidence="13" id="KW-1185">Reference proteome</keyword>
<feature type="non-terminal residue" evidence="12">
    <location>
        <position position="86"/>
    </location>
</feature>
<name>A0AAD6UU98_9AGAR</name>
<dbReference type="InterPro" id="IPR021319">
    <property type="entry name" value="DUF2921"/>
</dbReference>
<comment type="subcellular location">
    <subcellularLocation>
        <location evidence="2">Endomembrane system</location>
        <topology evidence="2">Multi-pass membrane protein</topology>
    </subcellularLocation>
</comment>
<dbReference type="EMBL" id="JARJCW010000105">
    <property type="protein sequence ID" value="KAJ7193760.1"/>
    <property type="molecule type" value="Genomic_DNA"/>
</dbReference>
<reference evidence="12" key="1">
    <citation type="submission" date="2023-03" db="EMBL/GenBank/DDBJ databases">
        <title>Massive genome expansion in bonnet fungi (Mycena s.s.) driven by repeated elements and novel gene families across ecological guilds.</title>
        <authorList>
            <consortium name="Lawrence Berkeley National Laboratory"/>
            <person name="Harder C.B."/>
            <person name="Miyauchi S."/>
            <person name="Viragh M."/>
            <person name="Kuo A."/>
            <person name="Thoen E."/>
            <person name="Andreopoulos B."/>
            <person name="Lu D."/>
            <person name="Skrede I."/>
            <person name="Drula E."/>
            <person name="Henrissat B."/>
            <person name="Morin E."/>
            <person name="Kohler A."/>
            <person name="Barry K."/>
            <person name="LaButti K."/>
            <person name="Morin E."/>
            <person name="Salamov A."/>
            <person name="Lipzen A."/>
            <person name="Mereny Z."/>
            <person name="Hegedus B."/>
            <person name="Baldrian P."/>
            <person name="Stursova M."/>
            <person name="Weitz H."/>
            <person name="Taylor A."/>
            <person name="Grigoriev I.V."/>
            <person name="Nagy L.G."/>
            <person name="Martin F."/>
            <person name="Kauserud H."/>
        </authorList>
    </citation>
    <scope>NUCLEOTIDE SEQUENCE</scope>
    <source>
        <strain evidence="12">9144</strain>
    </source>
</reference>
<dbReference type="EC" id="2.3.2.27" evidence="4"/>
<organism evidence="12 13">
    <name type="scientific">Mycena pura</name>
    <dbReference type="NCBI Taxonomy" id="153505"/>
    <lineage>
        <taxon>Eukaryota</taxon>
        <taxon>Fungi</taxon>
        <taxon>Dikarya</taxon>
        <taxon>Basidiomycota</taxon>
        <taxon>Agaricomycotina</taxon>
        <taxon>Agaricomycetes</taxon>
        <taxon>Agaricomycetidae</taxon>
        <taxon>Agaricales</taxon>
        <taxon>Marasmiineae</taxon>
        <taxon>Mycenaceae</taxon>
        <taxon>Mycena</taxon>
    </lineage>
</organism>
<feature type="transmembrane region" description="Helical" evidence="10">
    <location>
        <begin position="21"/>
        <end position="39"/>
    </location>
</feature>
<dbReference type="Proteomes" id="UP001219525">
    <property type="component" value="Unassembled WGS sequence"/>
</dbReference>
<evidence type="ECO:0000256" key="3">
    <source>
        <dbReference type="ARBA" id="ARBA00004906"/>
    </source>
</evidence>
<comment type="pathway">
    <text evidence="3">Protein modification; protein ubiquitination.</text>
</comment>
<gene>
    <name evidence="12" type="ORF">GGX14DRAFT_588157</name>
</gene>
<keyword evidence="9 10" id="KW-0472">Membrane</keyword>
<protein>
    <recommendedName>
        <fullName evidence="4">RING-type E3 ubiquitin transferase</fullName>
        <ecNumber evidence="4">2.3.2.27</ecNumber>
    </recommendedName>
</protein>
<feature type="transmembrane region" description="Helical" evidence="10">
    <location>
        <begin position="51"/>
        <end position="69"/>
    </location>
</feature>
<keyword evidence="8 10" id="KW-1133">Transmembrane helix</keyword>
<evidence type="ECO:0000259" key="11">
    <source>
        <dbReference type="Pfam" id="PF11145"/>
    </source>
</evidence>
<dbReference type="Pfam" id="PF11145">
    <property type="entry name" value="DUF2921"/>
    <property type="match status" value="1"/>
</dbReference>
<keyword evidence="6 10" id="KW-0812">Transmembrane</keyword>
<keyword evidence="7" id="KW-0833">Ubl conjugation pathway</keyword>
<proteinExistence type="predicted"/>
<feature type="non-terminal residue" evidence="12">
    <location>
        <position position="1"/>
    </location>
</feature>
<keyword evidence="5" id="KW-0808">Transferase</keyword>